<dbReference type="AlphaFoldDB" id="A0AA38IM20"/>
<gene>
    <name evidence="3" type="ORF">Zmor_010991</name>
</gene>
<reference evidence="3" key="1">
    <citation type="journal article" date="2023" name="G3 (Bethesda)">
        <title>Whole genome assemblies of Zophobas morio and Tenebrio molitor.</title>
        <authorList>
            <person name="Kaur S."/>
            <person name="Stinson S.A."/>
            <person name="diCenzo G.C."/>
        </authorList>
    </citation>
    <scope>NUCLEOTIDE SEQUENCE</scope>
    <source>
        <strain evidence="3">QUZm001</strain>
    </source>
</reference>
<keyword evidence="2" id="KW-0732">Signal</keyword>
<organism evidence="3 4">
    <name type="scientific">Zophobas morio</name>
    <dbReference type="NCBI Taxonomy" id="2755281"/>
    <lineage>
        <taxon>Eukaryota</taxon>
        <taxon>Metazoa</taxon>
        <taxon>Ecdysozoa</taxon>
        <taxon>Arthropoda</taxon>
        <taxon>Hexapoda</taxon>
        <taxon>Insecta</taxon>
        <taxon>Pterygota</taxon>
        <taxon>Neoptera</taxon>
        <taxon>Endopterygota</taxon>
        <taxon>Coleoptera</taxon>
        <taxon>Polyphaga</taxon>
        <taxon>Cucujiformia</taxon>
        <taxon>Tenebrionidae</taxon>
        <taxon>Zophobas</taxon>
    </lineage>
</organism>
<evidence type="ECO:0000313" key="4">
    <source>
        <dbReference type="Proteomes" id="UP001168821"/>
    </source>
</evidence>
<accession>A0AA38IM20</accession>
<evidence type="ECO:0000256" key="1">
    <source>
        <dbReference type="SAM" id="Phobius"/>
    </source>
</evidence>
<keyword evidence="1" id="KW-1133">Transmembrane helix</keyword>
<feature type="transmembrane region" description="Helical" evidence="1">
    <location>
        <begin position="103"/>
        <end position="122"/>
    </location>
</feature>
<proteinExistence type="predicted"/>
<keyword evidence="1" id="KW-0472">Membrane</keyword>
<dbReference type="EMBL" id="JALNTZ010000003">
    <property type="protein sequence ID" value="KAJ3659295.1"/>
    <property type="molecule type" value="Genomic_DNA"/>
</dbReference>
<name>A0AA38IM20_9CUCU</name>
<keyword evidence="1" id="KW-0812">Transmembrane</keyword>
<evidence type="ECO:0000256" key="2">
    <source>
        <dbReference type="SAM" id="SignalP"/>
    </source>
</evidence>
<feature type="chain" id="PRO_5041276072" evidence="2">
    <location>
        <begin position="24"/>
        <end position="125"/>
    </location>
</feature>
<protein>
    <submittedName>
        <fullName evidence="3">Uncharacterized protein</fullName>
    </submittedName>
</protein>
<feature type="signal peptide" evidence="2">
    <location>
        <begin position="1"/>
        <end position="23"/>
    </location>
</feature>
<dbReference type="Proteomes" id="UP001168821">
    <property type="component" value="Unassembled WGS sequence"/>
</dbReference>
<sequence length="125" mass="14346">MKIWKKKGLYIIYDVLLWIYSSSNEDQGDSLPYPIAPLTSSSFHMPLHEKLMPSFFTPSPYPYPTIASLQLNLSRHDSSTGVCEQWRVVIPNCSRYGMSPKDFLWLLMVLVVINLPSSANHWPTI</sequence>
<comment type="caution">
    <text evidence="3">The sequence shown here is derived from an EMBL/GenBank/DDBJ whole genome shotgun (WGS) entry which is preliminary data.</text>
</comment>
<keyword evidence="4" id="KW-1185">Reference proteome</keyword>
<evidence type="ECO:0000313" key="3">
    <source>
        <dbReference type="EMBL" id="KAJ3659295.1"/>
    </source>
</evidence>